<dbReference type="EMBL" id="JAEVLS010000004">
    <property type="protein sequence ID" value="MBM0106715.1"/>
    <property type="molecule type" value="Genomic_DNA"/>
</dbReference>
<dbReference type="RefSeq" id="WP_203168830.1">
    <property type="nucleotide sequence ID" value="NZ_JAEVLS010000004.1"/>
</dbReference>
<evidence type="ECO:0000313" key="1">
    <source>
        <dbReference type="EMBL" id="MBM0106715.1"/>
    </source>
</evidence>
<organism evidence="1 2">
    <name type="scientific">Steroidobacter gossypii</name>
    <dbReference type="NCBI Taxonomy" id="2805490"/>
    <lineage>
        <taxon>Bacteria</taxon>
        <taxon>Pseudomonadati</taxon>
        <taxon>Pseudomonadota</taxon>
        <taxon>Gammaproteobacteria</taxon>
        <taxon>Steroidobacterales</taxon>
        <taxon>Steroidobacteraceae</taxon>
        <taxon>Steroidobacter</taxon>
    </lineage>
</organism>
<proteinExistence type="predicted"/>
<dbReference type="InterPro" id="IPR038225">
    <property type="entry name" value="TagF_sf"/>
</dbReference>
<dbReference type="Gene3D" id="3.40.1730.10">
    <property type="entry name" value="pa0076 domain"/>
    <property type="match status" value="1"/>
</dbReference>
<dbReference type="NCBIfam" id="TIGR03373">
    <property type="entry name" value="VI_minor_4"/>
    <property type="match status" value="1"/>
</dbReference>
<dbReference type="PIRSF" id="PIRSF029287">
    <property type="entry name" value="UCP029287"/>
    <property type="match status" value="1"/>
</dbReference>
<accession>A0ABS1X0F3</accession>
<keyword evidence="2" id="KW-1185">Reference proteome</keyword>
<name>A0ABS1X0F3_9GAMM</name>
<sequence length="264" mass="28549">MGTANGTTNEPGFYGKLPCRGDFLQRRAPMPFVEVWDAWLQECMHASKERLQDAWLDSYLTGPVWRFVLDSGVCGEDRYAGILVPSVDRVGRYFPLTVVAALQTGVCPLDVACGGSAWFEAAEGVVLDALEAEALDIDTFDERVAQLRAPLTAENASESASLMNAMRDSSFPLQADRWHVPLDSAQSLQRAINVLAYREMSRASQPLTLWWSEGSSALGASLLTSRGLPEASAFCAMLSGDWAGSSWSSVGAAHRFTDSSLSGA</sequence>
<protein>
    <submittedName>
        <fullName evidence="1">Type VI secretion system-associated protein TagF</fullName>
    </submittedName>
</protein>
<dbReference type="Proteomes" id="UP000661077">
    <property type="component" value="Unassembled WGS sequence"/>
</dbReference>
<comment type="caution">
    <text evidence="1">The sequence shown here is derived from an EMBL/GenBank/DDBJ whole genome shotgun (WGS) entry which is preliminary data.</text>
</comment>
<gene>
    <name evidence="1" type="primary">tagF</name>
    <name evidence="1" type="ORF">JM946_18440</name>
</gene>
<evidence type="ECO:0000313" key="2">
    <source>
        <dbReference type="Proteomes" id="UP000661077"/>
    </source>
</evidence>
<dbReference type="InterPro" id="IPR017748">
    <property type="entry name" value="TagF"/>
</dbReference>
<reference evidence="1 2" key="1">
    <citation type="journal article" date="2021" name="Int. J. Syst. Evol. Microbiol.">
        <title>Steroidobacter gossypii sp. nov., isolated from soil of cotton cropping field.</title>
        <authorList>
            <person name="Huang R."/>
            <person name="Yang S."/>
            <person name="Zhen C."/>
            <person name="Liu W."/>
        </authorList>
    </citation>
    <scope>NUCLEOTIDE SEQUENCE [LARGE SCALE GENOMIC DNA]</scope>
    <source>
        <strain evidence="1 2">S1-65</strain>
    </source>
</reference>
<dbReference type="Pfam" id="PF09867">
    <property type="entry name" value="TagF_N"/>
    <property type="match status" value="1"/>
</dbReference>